<proteinExistence type="predicted"/>
<evidence type="ECO:0000313" key="1">
    <source>
        <dbReference type="EMBL" id="QTD55228.1"/>
    </source>
</evidence>
<organism evidence="1 2">
    <name type="scientific">Parasphingorhabdus cellanae</name>
    <dbReference type="NCBI Taxonomy" id="2806553"/>
    <lineage>
        <taxon>Bacteria</taxon>
        <taxon>Pseudomonadati</taxon>
        <taxon>Pseudomonadota</taxon>
        <taxon>Alphaproteobacteria</taxon>
        <taxon>Sphingomonadales</taxon>
        <taxon>Sphingomonadaceae</taxon>
        <taxon>Parasphingorhabdus</taxon>
    </lineage>
</organism>
<accession>A0ABX7T5G7</accession>
<gene>
    <name evidence="1" type="ORF">J4G78_13500</name>
</gene>
<evidence type="ECO:0000313" key="2">
    <source>
        <dbReference type="Proteomes" id="UP000663923"/>
    </source>
</evidence>
<dbReference type="Proteomes" id="UP000663923">
    <property type="component" value="Chromosome"/>
</dbReference>
<name>A0ABX7T5G7_9SPHN</name>
<keyword evidence="2" id="KW-1185">Reference proteome</keyword>
<protein>
    <submittedName>
        <fullName evidence="1">Uncharacterized protein</fullName>
    </submittedName>
</protein>
<dbReference type="EMBL" id="CP071794">
    <property type="protein sequence ID" value="QTD55228.1"/>
    <property type="molecule type" value="Genomic_DNA"/>
</dbReference>
<sequence>MFPPNYMFKRRRRQGSLIGSTVLTTAMIVTALVAVMPFVANAKGAKFKTQFVHHDDLDLALAKNLCSLPGIAAETLRREISDGVNETKANALQNLERKILALNADARP</sequence>
<dbReference type="RefSeq" id="WP_207987052.1">
    <property type="nucleotide sequence ID" value="NZ_CP071794.1"/>
</dbReference>
<reference evidence="1 2" key="1">
    <citation type="submission" date="2021-03" db="EMBL/GenBank/DDBJ databases">
        <title>Complete genome of Parasphingorhabdus_sp.JHSY0214.</title>
        <authorList>
            <person name="Yoo J.H."/>
            <person name="Bae J.W."/>
        </authorList>
    </citation>
    <scope>NUCLEOTIDE SEQUENCE [LARGE SCALE GENOMIC DNA]</scope>
    <source>
        <strain evidence="1 2">JHSY0214</strain>
    </source>
</reference>